<accession>A0A6A4TB37</accession>
<comment type="caution">
    <text evidence="1">The sequence shown here is derived from an EMBL/GenBank/DDBJ whole genome shotgun (WGS) entry which is preliminary data.</text>
</comment>
<protein>
    <submittedName>
        <fullName evidence="1">Uncharacterized protein</fullName>
    </submittedName>
</protein>
<reference evidence="1 2" key="1">
    <citation type="submission" date="2019-06" db="EMBL/GenBank/DDBJ databases">
        <title>Draft genomes of female and male turbot (Scophthalmus maximus).</title>
        <authorList>
            <person name="Xu H."/>
            <person name="Xu X.-W."/>
            <person name="Shao C."/>
            <person name="Chen S."/>
        </authorList>
    </citation>
    <scope>NUCLEOTIDE SEQUENCE [LARGE SCALE GENOMIC DNA]</scope>
    <source>
        <strain evidence="1">Ysfricsl-2016a</strain>
        <tissue evidence="1">Blood</tissue>
    </source>
</reference>
<dbReference type="Proteomes" id="UP000438429">
    <property type="component" value="Unassembled WGS sequence"/>
</dbReference>
<name>A0A6A4TB37_SCOMX</name>
<organism evidence="1 2">
    <name type="scientific">Scophthalmus maximus</name>
    <name type="common">Turbot</name>
    <name type="synonym">Psetta maxima</name>
    <dbReference type="NCBI Taxonomy" id="52904"/>
    <lineage>
        <taxon>Eukaryota</taxon>
        <taxon>Metazoa</taxon>
        <taxon>Chordata</taxon>
        <taxon>Craniata</taxon>
        <taxon>Vertebrata</taxon>
        <taxon>Euteleostomi</taxon>
        <taxon>Actinopterygii</taxon>
        <taxon>Neopterygii</taxon>
        <taxon>Teleostei</taxon>
        <taxon>Neoteleostei</taxon>
        <taxon>Acanthomorphata</taxon>
        <taxon>Carangaria</taxon>
        <taxon>Pleuronectiformes</taxon>
        <taxon>Pleuronectoidei</taxon>
        <taxon>Scophthalmidae</taxon>
        <taxon>Scophthalmus</taxon>
    </lineage>
</organism>
<evidence type="ECO:0000313" key="2">
    <source>
        <dbReference type="Proteomes" id="UP000438429"/>
    </source>
</evidence>
<gene>
    <name evidence="1" type="ORF">F2P81_004540</name>
</gene>
<sequence length="128" mass="14238">MTAGLLTHINFKWTNVCGFIQDAYLELVPTRSATSPYGSLIEIPTTFPTAHNCERMLRLSSPSPAMSAVQRRSLNLNLGLKSEDECMSASVTSKSTPERKTGKCKEPNLIISKSTSFYSLTFFIQERL</sequence>
<dbReference type="AlphaFoldDB" id="A0A6A4TB37"/>
<proteinExistence type="predicted"/>
<evidence type="ECO:0000313" key="1">
    <source>
        <dbReference type="EMBL" id="KAF0043203.1"/>
    </source>
</evidence>
<dbReference type="EMBL" id="VEVO01000004">
    <property type="protein sequence ID" value="KAF0043203.1"/>
    <property type="molecule type" value="Genomic_DNA"/>
</dbReference>